<dbReference type="InterPro" id="IPR000182">
    <property type="entry name" value="GNAT_dom"/>
</dbReference>
<name>A0A3Q8SB37_9BACL</name>
<sequence length="170" mass="19570">MMNNKISVREVLVEDAKALLQIIPIIDKETEFTLRGEGEFRLSLHEEESFIRNILAEPRSVMFVASCNDNIVGSLGFRGNNLTRYKHTGEFGMGILKQYWGQGIGTMLIEHLLSWSEAHDIRKINLKVVETNIRAIKLYERFGFEIEGVQKNEVKIADQYYNLLSMGKFI</sequence>
<dbReference type="SUPFAM" id="SSF55729">
    <property type="entry name" value="Acyl-CoA N-acyltransferases (Nat)"/>
    <property type="match status" value="1"/>
</dbReference>
<keyword evidence="3" id="KW-1185">Reference proteome</keyword>
<dbReference type="InterPro" id="IPR016181">
    <property type="entry name" value="Acyl_CoA_acyltransferase"/>
</dbReference>
<feature type="domain" description="N-acetyltransferase" evidence="1">
    <location>
        <begin position="6"/>
        <end position="170"/>
    </location>
</feature>
<organism evidence="2 3">
    <name type="scientific">Paenibacillus lentus</name>
    <dbReference type="NCBI Taxonomy" id="1338368"/>
    <lineage>
        <taxon>Bacteria</taxon>
        <taxon>Bacillati</taxon>
        <taxon>Bacillota</taxon>
        <taxon>Bacilli</taxon>
        <taxon>Bacillales</taxon>
        <taxon>Paenibacillaceae</taxon>
        <taxon>Paenibacillus</taxon>
    </lineage>
</organism>
<dbReference type="PANTHER" id="PTHR43415:SF3">
    <property type="entry name" value="GNAT-FAMILY ACETYLTRANSFERASE"/>
    <property type="match status" value="1"/>
</dbReference>
<dbReference type="OrthoDB" id="948250at2"/>
<reference evidence="2 3" key="1">
    <citation type="submission" date="2018-11" db="EMBL/GenBank/DDBJ databases">
        <title>Genome sequencing of Paenibacillus lentus DSM25539(T).</title>
        <authorList>
            <person name="Kook J.-K."/>
            <person name="Park S.-N."/>
            <person name="Lim Y.K."/>
        </authorList>
    </citation>
    <scope>NUCLEOTIDE SEQUENCE [LARGE SCALE GENOMIC DNA]</scope>
    <source>
        <strain evidence="2 3">DSM 25539</strain>
    </source>
</reference>
<dbReference type="CDD" id="cd04301">
    <property type="entry name" value="NAT_SF"/>
    <property type="match status" value="1"/>
</dbReference>
<dbReference type="PROSITE" id="PS51186">
    <property type="entry name" value="GNAT"/>
    <property type="match status" value="1"/>
</dbReference>
<dbReference type="PANTHER" id="PTHR43415">
    <property type="entry name" value="SPERMIDINE N(1)-ACETYLTRANSFERASE"/>
    <property type="match status" value="1"/>
</dbReference>
<dbReference type="RefSeq" id="WP_125082709.1">
    <property type="nucleotide sequence ID" value="NZ_CP034248.1"/>
</dbReference>
<dbReference type="GO" id="GO:0016747">
    <property type="term" value="F:acyltransferase activity, transferring groups other than amino-acyl groups"/>
    <property type="evidence" value="ECO:0007669"/>
    <property type="project" value="InterPro"/>
</dbReference>
<dbReference type="AlphaFoldDB" id="A0A3Q8SB37"/>
<protein>
    <submittedName>
        <fullName evidence="2">GNAT family N-acetyltransferase</fullName>
    </submittedName>
</protein>
<evidence type="ECO:0000313" key="2">
    <source>
        <dbReference type="EMBL" id="AZK46658.1"/>
    </source>
</evidence>
<dbReference type="Gene3D" id="3.40.630.30">
    <property type="match status" value="1"/>
</dbReference>
<dbReference type="KEGG" id="plen:EIM92_11250"/>
<evidence type="ECO:0000313" key="3">
    <source>
        <dbReference type="Proteomes" id="UP000273145"/>
    </source>
</evidence>
<evidence type="ECO:0000259" key="1">
    <source>
        <dbReference type="PROSITE" id="PS51186"/>
    </source>
</evidence>
<dbReference type="Proteomes" id="UP000273145">
    <property type="component" value="Chromosome"/>
</dbReference>
<dbReference type="Pfam" id="PF00583">
    <property type="entry name" value="Acetyltransf_1"/>
    <property type="match status" value="1"/>
</dbReference>
<gene>
    <name evidence="2" type="ORF">EIM92_11250</name>
</gene>
<proteinExistence type="predicted"/>
<accession>A0A3Q8SB37</accession>
<keyword evidence="2" id="KW-0808">Transferase</keyword>
<dbReference type="EMBL" id="CP034248">
    <property type="protein sequence ID" value="AZK46658.1"/>
    <property type="molecule type" value="Genomic_DNA"/>
</dbReference>